<dbReference type="EMBL" id="WOSW01000025">
    <property type="protein sequence ID" value="NHO33296.1"/>
    <property type="molecule type" value="Genomic_DNA"/>
</dbReference>
<evidence type="ECO:0000313" key="3">
    <source>
        <dbReference type="Proteomes" id="UP000615326"/>
    </source>
</evidence>
<accession>A0ABX0KDX3</accession>
<proteinExistence type="predicted"/>
<keyword evidence="1" id="KW-1133">Transmembrane helix</keyword>
<dbReference type="RefSeq" id="WP_173577819.1">
    <property type="nucleotide sequence ID" value="NZ_WOSW01000025.1"/>
</dbReference>
<keyword evidence="1" id="KW-0812">Transmembrane</keyword>
<comment type="caution">
    <text evidence="2">The sequence shown here is derived from an EMBL/GenBank/DDBJ whole genome shotgun (WGS) entry which is preliminary data.</text>
</comment>
<keyword evidence="1" id="KW-0472">Membrane</keyword>
<name>A0ABX0KDX3_9PROT</name>
<keyword evidence="3" id="KW-1185">Reference proteome</keyword>
<evidence type="ECO:0000256" key="1">
    <source>
        <dbReference type="SAM" id="Phobius"/>
    </source>
</evidence>
<sequence>MSWFVMAFGLPCLVAVFLAFWSERRRKSGYYGSVPVLHGKWRQVTAEEIFADRPVTAGVTRREAA</sequence>
<reference evidence="2 3" key="1">
    <citation type="journal article" date="2020" name="Int. J. Syst. Evol. Microbiol.">
        <title>Novel acetic acid bacteria from cider fermentations: Acetobacter conturbans sp. nov. and Acetobacter fallax sp. nov.</title>
        <authorList>
            <person name="Sombolestani A.S."/>
            <person name="Cleenwerck I."/>
            <person name="Cnockaert M."/>
            <person name="Borremans W."/>
            <person name="Wieme A.D."/>
            <person name="De Vuyst L."/>
            <person name="Vandamme P."/>
        </authorList>
    </citation>
    <scope>NUCLEOTIDE SEQUENCE [LARGE SCALE GENOMIC DNA]</scope>
    <source>
        <strain evidence="2 3">LMG 1637</strain>
    </source>
</reference>
<dbReference type="Proteomes" id="UP000615326">
    <property type="component" value="Unassembled WGS sequence"/>
</dbReference>
<protein>
    <submittedName>
        <fullName evidence="2">Uncharacterized protein</fullName>
    </submittedName>
</protein>
<gene>
    <name evidence="2" type="ORF">GOB84_12125</name>
</gene>
<evidence type="ECO:0000313" key="2">
    <source>
        <dbReference type="EMBL" id="NHO33296.1"/>
    </source>
</evidence>
<organism evidence="2 3">
    <name type="scientific">Acetobacter fallax</name>
    <dbReference type="NCBI Taxonomy" id="1737473"/>
    <lineage>
        <taxon>Bacteria</taxon>
        <taxon>Pseudomonadati</taxon>
        <taxon>Pseudomonadota</taxon>
        <taxon>Alphaproteobacteria</taxon>
        <taxon>Acetobacterales</taxon>
        <taxon>Acetobacteraceae</taxon>
        <taxon>Acetobacter</taxon>
    </lineage>
</organism>
<feature type="transmembrane region" description="Helical" evidence="1">
    <location>
        <begin position="6"/>
        <end position="22"/>
    </location>
</feature>